<evidence type="ECO:0000313" key="5">
    <source>
        <dbReference type="Proteomes" id="UP001185028"/>
    </source>
</evidence>
<dbReference type="SUPFAM" id="SSF52172">
    <property type="entry name" value="CheY-like"/>
    <property type="match status" value="1"/>
</dbReference>
<name>A0ABU1IZ98_9BACL</name>
<accession>A0ABU1IZ98</accession>
<keyword evidence="5" id="KW-1185">Reference proteome</keyword>
<protein>
    <submittedName>
        <fullName evidence="4">CheY-like chemotaxis protein</fullName>
    </submittedName>
</protein>
<dbReference type="RefSeq" id="WP_188776864.1">
    <property type="nucleotide sequence ID" value="NZ_BMMB01000008.1"/>
</dbReference>
<dbReference type="InterPro" id="IPR011006">
    <property type="entry name" value="CheY-like_superfamily"/>
</dbReference>
<dbReference type="PANTHER" id="PTHR44591">
    <property type="entry name" value="STRESS RESPONSE REGULATOR PROTEIN 1"/>
    <property type="match status" value="1"/>
</dbReference>
<evidence type="ECO:0000256" key="1">
    <source>
        <dbReference type="ARBA" id="ARBA00022553"/>
    </source>
</evidence>
<comment type="caution">
    <text evidence="4">The sequence shown here is derived from an EMBL/GenBank/DDBJ whole genome shotgun (WGS) entry which is preliminary data.</text>
</comment>
<dbReference type="PROSITE" id="PS50110">
    <property type="entry name" value="RESPONSE_REGULATORY"/>
    <property type="match status" value="1"/>
</dbReference>
<feature type="modified residue" description="4-aspartylphosphate" evidence="2">
    <location>
        <position position="56"/>
    </location>
</feature>
<dbReference type="Proteomes" id="UP001185028">
    <property type="component" value="Unassembled WGS sequence"/>
</dbReference>
<keyword evidence="1 2" id="KW-0597">Phosphoprotein</keyword>
<sequence>MESKSMLYIGQDPINLQLVRYLLSKKFPHIELIQVGSSDEAMSKLGEDSPALVLVDIQLPITEEYTIPDKLKQQADHESTPIWAVSGCVMEQDIIRAYQSGFDRYFTKPLHLLSFTHHLRRELDG</sequence>
<dbReference type="InterPro" id="IPR001789">
    <property type="entry name" value="Sig_transdc_resp-reg_receiver"/>
</dbReference>
<gene>
    <name evidence="4" type="ORF">JOC58_001550</name>
</gene>
<evidence type="ECO:0000259" key="3">
    <source>
        <dbReference type="PROSITE" id="PS50110"/>
    </source>
</evidence>
<dbReference type="Pfam" id="PF00072">
    <property type="entry name" value="Response_reg"/>
    <property type="match status" value="1"/>
</dbReference>
<evidence type="ECO:0000256" key="2">
    <source>
        <dbReference type="PROSITE-ProRule" id="PRU00169"/>
    </source>
</evidence>
<feature type="domain" description="Response regulatory" evidence="3">
    <location>
        <begin position="5"/>
        <end position="123"/>
    </location>
</feature>
<reference evidence="4 5" key="1">
    <citation type="submission" date="2023-07" db="EMBL/GenBank/DDBJ databases">
        <title>Genomic Encyclopedia of Type Strains, Phase IV (KMG-IV): sequencing the most valuable type-strain genomes for metagenomic binning, comparative biology and taxonomic classification.</title>
        <authorList>
            <person name="Goeker M."/>
        </authorList>
    </citation>
    <scope>NUCLEOTIDE SEQUENCE [LARGE SCALE GENOMIC DNA]</scope>
    <source>
        <strain evidence="4 5">DSM 22170</strain>
    </source>
</reference>
<dbReference type="EMBL" id="JAVDQH010000005">
    <property type="protein sequence ID" value="MDR6243657.1"/>
    <property type="molecule type" value="Genomic_DNA"/>
</dbReference>
<dbReference type="InterPro" id="IPR050595">
    <property type="entry name" value="Bact_response_regulator"/>
</dbReference>
<dbReference type="PANTHER" id="PTHR44591:SF3">
    <property type="entry name" value="RESPONSE REGULATORY DOMAIN-CONTAINING PROTEIN"/>
    <property type="match status" value="1"/>
</dbReference>
<dbReference type="Gene3D" id="3.40.50.2300">
    <property type="match status" value="1"/>
</dbReference>
<dbReference type="SMART" id="SM00448">
    <property type="entry name" value="REC"/>
    <property type="match status" value="1"/>
</dbReference>
<evidence type="ECO:0000313" key="4">
    <source>
        <dbReference type="EMBL" id="MDR6243657.1"/>
    </source>
</evidence>
<proteinExistence type="predicted"/>
<organism evidence="4 5">
    <name type="scientific">Paenibacillus hunanensis</name>
    <dbReference type="NCBI Taxonomy" id="539262"/>
    <lineage>
        <taxon>Bacteria</taxon>
        <taxon>Bacillati</taxon>
        <taxon>Bacillota</taxon>
        <taxon>Bacilli</taxon>
        <taxon>Bacillales</taxon>
        <taxon>Paenibacillaceae</taxon>
        <taxon>Paenibacillus</taxon>
    </lineage>
</organism>